<evidence type="ECO:0000313" key="2">
    <source>
        <dbReference type="Proteomes" id="UP000526786"/>
    </source>
</evidence>
<name>A0AC60W1N6_9ARCH</name>
<dbReference type="Proteomes" id="UP000526786">
    <property type="component" value="Unassembled WGS sequence"/>
</dbReference>
<accession>A0AC60W1N6</accession>
<proteinExistence type="predicted"/>
<evidence type="ECO:0000313" key="1">
    <source>
        <dbReference type="EMBL" id="MBA4453583.1"/>
    </source>
</evidence>
<reference evidence="1 2" key="1">
    <citation type="journal article" date="2020" name="Appl. Environ. Microbiol.">
        <title>Genomic Characteristics of a Novel Species of Ammonia-Oxidizing Archaea from the Jiulong River Estuary.</title>
        <authorList>
            <person name="Zou D."/>
            <person name="Wan R."/>
            <person name="Han L."/>
            <person name="Xu M.N."/>
            <person name="Liu Y."/>
            <person name="Liu H."/>
            <person name="Kao S.J."/>
            <person name="Li M."/>
        </authorList>
    </citation>
    <scope>NUCLEOTIDE SEQUENCE [LARGE SCALE GENOMIC DNA]</scope>
    <source>
        <strain evidence="1">W2bin3</strain>
    </source>
</reference>
<comment type="caution">
    <text evidence="1">The sequence shown here is derived from an EMBL/GenBank/DDBJ whole genome shotgun (WGS) entry which is preliminary data.</text>
</comment>
<protein>
    <submittedName>
        <fullName evidence="1">Uncharacterized protein</fullName>
    </submittedName>
</protein>
<gene>
    <name evidence="1" type="ORF">H2B05_01385</name>
</gene>
<feature type="non-terminal residue" evidence="1">
    <location>
        <position position="111"/>
    </location>
</feature>
<sequence>MVKKKDEIPEWVSDEIQNAKFKKPEELKRTGYILEIYDADNKIDTQLYDPVEDGRHIVTMDLPKKIKASDLERGVVYEFTFDQHKAPLSKKVTEYLQKEKEIEMAAIYQFD</sequence>
<organism evidence="1 2">
    <name type="scientific">Candidatus Nitrosomaritimum aestuariumsis</name>
    <dbReference type="NCBI Taxonomy" id="3342354"/>
    <lineage>
        <taxon>Archaea</taxon>
        <taxon>Nitrososphaerota</taxon>
        <taxon>Nitrososphaeria</taxon>
        <taxon>Nitrosopumilales</taxon>
        <taxon>Nitrosopumilaceae</taxon>
        <taxon>Candidatus Nitrosomaritimum</taxon>
    </lineage>
</organism>
<dbReference type="EMBL" id="JACENC010000059">
    <property type="protein sequence ID" value="MBA4453583.1"/>
    <property type="molecule type" value="Genomic_DNA"/>
</dbReference>